<reference evidence="3 4" key="1">
    <citation type="journal article" date="2013" name="Nature">
        <title>Insights into bilaterian evolution from three spiralian genomes.</title>
        <authorList>
            <person name="Simakov O."/>
            <person name="Marletaz F."/>
            <person name="Cho S.J."/>
            <person name="Edsinger-Gonzales E."/>
            <person name="Havlak P."/>
            <person name="Hellsten U."/>
            <person name="Kuo D.H."/>
            <person name="Larsson T."/>
            <person name="Lv J."/>
            <person name="Arendt D."/>
            <person name="Savage R."/>
            <person name="Osoegawa K."/>
            <person name="de Jong P."/>
            <person name="Grimwood J."/>
            <person name="Chapman J.A."/>
            <person name="Shapiro H."/>
            <person name="Aerts A."/>
            <person name="Otillar R.P."/>
            <person name="Terry A.Y."/>
            <person name="Boore J.L."/>
            <person name="Grigoriev I.V."/>
            <person name="Lindberg D.R."/>
            <person name="Seaver E.C."/>
            <person name="Weisblat D.A."/>
            <person name="Putnam N.H."/>
            <person name="Rokhsar D.S."/>
        </authorList>
    </citation>
    <scope>NUCLEOTIDE SEQUENCE [LARGE SCALE GENOMIC DNA]</scope>
</reference>
<feature type="region of interest" description="Disordered" evidence="2">
    <location>
        <begin position="536"/>
        <end position="570"/>
    </location>
</feature>
<dbReference type="OrthoDB" id="6146233at2759"/>
<feature type="region of interest" description="Disordered" evidence="2">
    <location>
        <begin position="804"/>
        <end position="826"/>
    </location>
</feature>
<feature type="region of interest" description="Disordered" evidence="2">
    <location>
        <begin position="364"/>
        <end position="430"/>
    </location>
</feature>
<feature type="compositionally biased region" description="Polar residues" evidence="2">
    <location>
        <begin position="809"/>
        <end position="826"/>
    </location>
</feature>
<proteinExistence type="predicted"/>
<dbReference type="RefSeq" id="XP_009065824.1">
    <property type="nucleotide sequence ID" value="XM_009067576.1"/>
</dbReference>
<dbReference type="OMA" id="CILEENY"/>
<name>V3ZM97_LOTGI</name>
<feature type="region of interest" description="Disordered" evidence="2">
    <location>
        <begin position="1"/>
        <end position="31"/>
    </location>
</feature>
<feature type="compositionally biased region" description="Basic and acidic residues" evidence="2">
    <location>
        <begin position="413"/>
        <end position="422"/>
    </location>
</feature>
<feature type="coiled-coil region" evidence="1">
    <location>
        <begin position="1078"/>
        <end position="1151"/>
    </location>
</feature>
<feature type="region of interest" description="Disordered" evidence="2">
    <location>
        <begin position="317"/>
        <end position="343"/>
    </location>
</feature>
<keyword evidence="4" id="KW-1185">Reference proteome</keyword>
<dbReference type="Proteomes" id="UP000030746">
    <property type="component" value="Unassembled WGS sequence"/>
</dbReference>
<gene>
    <name evidence="3" type="ORF">LOTGIDRAFT_236575</name>
</gene>
<evidence type="ECO:0000256" key="2">
    <source>
        <dbReference type="SAM" id="MobiDB-lite"/>
    </source>
</evidence>
<feature type="region of interest" description="Disordered" evidence="2">
    <location>
        <begin position="74"/>
        <end position="102"/>
    </location>
</feature>
<dbReference type="HOGENOM" id="CLU_256298_0_0_1"/>
<sequence length="1371" mass="154998">MENKSENDHSHGHSRKRDGRRSSGILKMKRPCLAEIPTDQVIEQVPKEETVDCKRLSRRVSFAERCIVKEFPKDSPRIWDQSPDGNSNKDDSDETLTEDISGNISGLDSLLNGEIQSKENKKNDKSILNSTRLDMVDMEMTSCYEGDVSIHQTSMVAQKLSPTASALSFITTLNPTPTELVQDEKPRVKSTGPVLNFETDADNGEFTMDLTSCLDYTKSLCDRENIMETTEVVTATTMTKRQSLGDITRRFSSGPMAEMELTACVASDQTVAEIEENSAAEQADLELQQSIYQKGTSPVKAQKTPIGISKEKFHFDDKENVGSRPNFDFSLHQNFDDDDDDKDMDITFKDTTQQLLGANIENMVVQTKTPKSEKDTKDSERENIIQLHPQTSLSSIQPQTSQAKRRSTSLSAEESKENDADLSKSQSSVADKGIVSRCPQFDFSLHQGLDDELEFSFKDSTQQLLGANVRTSIDMKEQLPPKEEINGQVPQKEATIIEKNHQKEATTEKISQKEATIENIPQKEATIEMNPPKKEATMEKIPQKQQVLKKEGKVETSKLKSNRLPSLSKEKEADISGIDFLEQSQSPSIDSGEIFKQNENKTEINKPAPNVTFSSRKTSSSKAPGAYLSGMDLLDDSLSLSKVLGTHDSVLEKSQTSKLNEVRQPYSPNRSENADLKRRLHNLDLTQVEVDTRMKLHRKDSEKEAPVVAQNEKELQGPVLNFLNTSSATDQSILSQSFMSSIKNKTVDETTLNELPSVQNMKIPSLTVLDKSLSKDVKDSEQEKSLQNRGCADLAKVNQTLPNKEVSMSHDSSPSASVEQTVSLNDNRGDKSMAIEDKSQIGASLMFKENDLNISDEPMPCEMTKNEIPTTTFTLPDIGNKSCTDQNITTGTNSSNNSSRTNSSIFNTTNTSTKPNEPWTYDMFCEKMSIYTVDKGSTRRASIVLKEKVDMESFQEVLEARLTMVPQCQLLDSTIKTIEEQQSKETDIVDRYKEEVDTNEPDLFKTVREGLETSDIRKEVLRMTRACKQLAKQQWKNLKIQTTKIYHEQIKKESVELENGVKVILDHAADITQQCLHLDKACTDIDEAIERLQNTTQAVEENNSQNKQDLDQLQSALEEKNKYLKDMEIAVVEREKELQEIEAKSIKLENTRHQQPDITIDVSSKESELKELKKKLEYFKLIHEWSVDFDSITENGGTFLFLNKTISLNVHYKIFENNQHQIRGVQLESRLSEDHEPWFNLGHCLAMEQLNSLHLNTKYLGQNSLSKLLQEVSQVIYKIRRLIKDLDNLDYRHHITIQNNIVRFNVLNVETVKKVKVFVTFDSKDILLPTIDIKPMVGNINLDSLKEDLKTCKGQDFLKKLLSIVEPFLTH</sequence>
<evidence type="ECO:0000256" key="1">
    <source>
        <dbReference type="SAM" id="Coils"/>
    </source>
</evidence>
<feature type="compositionally biased region" description="Low complexity" evidence="2">
    <location>
        <begin position="887"/>
        <end position="912"/>
    </location>
</feature>
<dbReference type="STRING" id="225164.V3ZM97"/>
<dbReference type="CDD" id="cd21853">
    <property type="entry name" value="KNL1_NTD"/>
    <property type="match status" value="1"/>
</dbReference>
<feature type="compositionally biased region" description="Polar residues" evidence="2">
    <location>
        <begin position="388"/>
        <end position="412"/>
    </location>
</feature>
<dbReference type="CTD" id="20250190"/>
<dbReference type="GeneID" id="20250190"/>
<feature type="compositionally biased region" description="Basic and acidic residues" evidence="2">
    <location>
        <begin position="370"/>
        <end position="383"/>
    </location>
</feature>
<feature type="compositionally biased region" description="Basic and acidic residues" evidence="2">
    <location>
        <begin position="1"/>
        <end position="11"/>
    </location>
</feature>
<protein>
    <submittedName>
        <fullName evidence="3">Uncharacterized protein</fullName>
    </submittedName>
</protein>
<dbReference type="EMBL" id="KB203660">
    <property type="protein sequence ID" value="ESO83570.1"/>
    <property type="molecule type" value="Genomic_DNA"/>
</dbReference>
<accession>V3ZM97</accession>
<dbReference type="KEGG" id="lgi:LOTGIDRAFT_236575"/>
<feature type="compositionally biased region" description="Basic and acidic residues" evidence="2">
    <location>
        <begin position="536"/>
        <end position="558"/>
    </location>
</feature>
<organism evidence="3 4">
    <name type="scientific">Lottia gigantea</name>
    <name type="common">Giant owl limpet</name>
    <dbReference type="NCBI Taxonomy" id="225164"/>
    <lineage>
        <taxon>Eukaryota</taxon>
        <taxon>Metazoa</taxon>
        <taxon>Spiralia</taxon>
        <taxon>Lophotrochozoa</taxon>
        <taxon>Mollusca</taxon>
        <taxon>Gastropoda</taxon>
        <taxon>Patellogastropoda</taxon>
        <taxon>Lottioidea</taxon>
        <taxon>Lottiidae</taxon>
        <taxon>Lottia</taxon>
    </lineage>
</organism>
<evidence type="ECO:0000313" key="4">
    <source>
        <dbReference type="Proteomes" id="UP000030746"/>
    </source>
</evidence>
<feature type="region of interest" description="Disordered" evidence="2">
    <location>
        <begin position="885"/>
        <end position="912"/>
    </location>
</feature>
<evidence type="ECO:0000313" key="3">
    <source>
        <dbReference type="EMBL" id="ESO83570.1"/>
    </source>
</evidence>
<keyword evidence="1" id="KW-0175">Coiled coil</keyword>